<dbReference type="OrthoDB" id="9807606at2"/>
<dbReference type="GO" id="GO:0003824">
    <property type="term" value="F:catalytic activity"/>
    <property type="evidence" value="ECO:0007669"/>
    <property type="project" value="UniProtKB-ARBA"/>
</dbReference>
<dbReference type="eggNOG" id="COG1024">
    <property type="taxonomic scope" value="Bacteria"/>
</dbReference>
<dbReference type="Pfam" id="PF00378">
    <property type="entry name" value="ECH_1"/>
    <property type="match status" value="1"/>
</dbReference>
<proteinExistence type="inferred from homology"/>
<dbReference type="FunFam" id="3.90.226.10:FF:000066">
    <property type="entry name" value="Enoyl-CoA hydratase"/>
    <property type="match status" value="1"/>
</dbReference>
<reference evidence="2 3" key="1">
    <citation type="journal article" date="2012" name="J. Bacteriol.">
        <title>Complete Genome Sequence of the BTEX-Degrading Bacterium Pseudoxanthomonas spadix BD-a59.</title>
        <authorList>
            <person name="Lee S.H."/>
            <person name="Jin H.M."/>
            <person name="Lee H.J."/>
            <person name="Kim J.M."/>
            <person name="Jeon C.O."/>
        </authorList>
    </citation>
    <scope>NUCLEOTIDE SEQUENCE [LARGE SCALE GENOMIC DNA]</scope>
    <source>
        <strain evidence="2 3">BD-a59</strain>
    </source>
</reference>
<comment type="similarity">
    <text evidence="1">Belongs to the enoyl-CoA hydratase/isomerase family.</text>
</comment>
<dbReference type="CDD" id="cd06558">
    <property type="entry name" value="crotonase-like"/>
    <property type="match status" value="1"/>
</dbReference>
<protein>
    <submittedName>
        <fullName evidence="2">Enoyl-CoA hydratase</fullName>
    </submittedName>
</protein>
<name>G7UV12_PSEUP</name>
<dbReference type="KEGG" id="psd:DSC_02190"/>
<dbReference type="PANTHER" id="PTHR42964">
    <property type="entry name" value="ENOYL-COA HYDRATASE"/>
    <property type="match status" value="1"/>
</dbReference>
<dbReference type="InterPro" id="IPR001753">
    <property type="entry name" value="Enoyl-CoA_hydra/iso"/>
</dbReference>
<dbReference type="SUPFAM" id="SSF52096">
    <property type="entry name" value="ClpP/crotonase"/>
    <property type="match status" value="1"/>
</dbReference>
<gene>
    <name evidence="2" type="ordered locus">DSC_02190</name>
</gene>
<evidence type="ECO:0000256" key="1">
    <source>
        <dbReference type="ARBA" id="ARBA00005254"/>
    </source>
</evidence>
<dbReference type="PANTHER" id="PTHR42964:SF1">
    <property type="entry name" value="POLYKETIDE BIOSYNTHESIS ENOYL-COA HYDRATASE PKSH-RELATED"/>
    <property type="match status" value="1"/>
</dbReference>
<keyword evidence="3" id="KW-1185">Reference proteome</keyword>
<dbReference type="EMBL" id="CP003093">
    <property type="protein sequence ID" value="AER55091.1"/>
    <property type="molecule type" value="Genomic_DNA"/>
</dbReference>
<dbReference type="Gene3D" id="1.10.12.10">
    <property type="entry name" value="Lyase 2-enoyl-coa Hydratase, Chain A, domain 2"/>
    <property type="match status" value="1"/>
</dbReference>
<dbReference type="GO" id="GO:0008300">
    <property type="term" value="P:isoprenoid catabolic process"/>
    <property type="evidence" value="ECO:0007669"/>
    <property type="project" value="TreeGrafter"/>
</dbReference>
<accession>G7UV12</accession>
<dbReference type="InterPro" id="IPR029045">
    <property type="entry name" value="ClpP/crotonase-like_dom_sf"/>
</dbReference>
<sequence length="259" mass="27130">MADVEITADRGIATLWLNRPQRHNAFDEDLIQALTGALRQVEQDPAVRVVVLAGRGRSFCAGGDLAWMRRMADHDFDDNLRDAGALAEMLRTLATLAKPTVARVQGAALAGGTGLVAACDIAIAETSAVFGTTEVRLGLVPATISPYVIGAIGARAAQRYFLTGERFDAEAARALGLVHEVVPADALDARVDQIASALLAGAPTAAAAIKHLVADVAGQPIDARLIALTCQAIAQARASQDAREGIAAFFDKRAPSWSL</sequence>
<dbReference type="Gene3D" id="3.90.226.10">
    <property type="entry name" value="2-enoyl-CoA Hydratase, Chain A, domain 1"/>
    <property type="match status" value="1"/>
</dbReference>
<dbReference type="HOGENOM" id="CLU_009834_7_3_6"/>
<organism evidence="2 3">
    <name type="scientific">Pseudoxanthomonas spadix (strain BD-a59)</name>
    <dbReference type="NCBI Taxonomy" id="1045855"/>
    <lineage>
        <taxon>Bacteria</taxon>
        <taxon>Pseudomonadati</taxon>
        <taxon>Pseudomonadota</taxon>
        <taxon>Gammaproteobacteria</taxon>
        <taxon>Lysobacterales</taxon>
        <taxon>Lysobacteraceae</taxon>
        <taxon>Pseudoxanthomonas</taxon>
    </lineage>
</organism>
<dbReference type="AlphaFoldDB" id="G7UV12"/>
<dbReference type="RefSeq" id="WP_014159269.1">
    <property type="nucleotide sequence ID" value="NC_016147.2"/>
</dbReference>
<dbReference type="InterPro" id="IPR014748">
    <property type="entry name" value="Enoyl-CoA_hydra_C"/>
</dbReference>
<dbReference type="Proteomes" id="UP000005870">
    <property type="component" value="Chromosome"/>
</dbReference>
<evidence type="ECO:0000313" key="3">
    <source>
        <dbReference type="Proteomes" id="UP000005870"/>
    </source>
</evidence>
<dbReference type="InterPro" id="IPR051683">
    <property type="entry name" value="Enoyl-CoA_Hydratase/Isomerase"/>
</dbReference>
<evidence type="ECO:0000313" key="2">
    <source>
        <dbReference type="EMBL" id="AER55091.1"/>
    </source>
</evidence>
<dbReference type="STRING" id="1045855.DSC_02190"/>